<evidence type="ECO:0000256" key="3">
    <source>
        <dbReference type="SAM" id="Phobius"/>
    </source>
</evidence>
<organism evidence="5">
    <name type="scientific">Arion vulgaris</name>
    <dbReference type="NCBI Taxonomy" id="1028688"/>
    <lineage>
        <taxon>Eukaryota</taxon>
        <taxon>Metazoa</taxon>
        <taxon>Spiralia</taxon>
        <taxon>Lophotrochozoa</taxon>
        <taxon>Mollusca</taxon>
        <taxon>Gastropoda</taxon>
        <taxon>Heterobranchia</taxon>
        <taxon>Euthyneura</taxon>
        <taxon>Panpulmonata</taxon>
        <taxon>Eupulmonata</taxon>
        <taxon>Stylommatophora</taxon>
        <taxon>Helicina</taxon>
        <taxon>Arionoidea</taxon>
        <taxon>Arionidae</taxon>
        <taxon>Arion</taxon>
    </lineage>
</organism>
<dbReference type="SUPFAM" id="SSF75304">
    <property type="entry name" value="Amidase signature (AS) enzymes"/>
    <property type="match status" value="1"/>
</dbReference>
<dbReference type="Pfam" id="PF01425">
    <property type="entry name" value="Amidase"/>
    <property type="match status" value="1"/>
</dbReference>
<reference evidence="5" key="1">
    <citation type="submission" date="2014-12" db="EMBL/GenBank/DDBJ databases">
        <title>Insight into the proteome of Arion vulgaris.</title>
        <authorList>
            <person name="Aradska J."/>
            <person name="Bulat T."/>
            <person name="Smidak R."/>
            <person name="Sarate P."/>
            <person name="Gangsoo J."/>
            <person name="Sialana F."/>
            <person name="Bilban M."/>
            <person name="Lubec G."/>
        </authorList>
    </citation>
    <scope>NUCLEOTIDE SEQUENCE</scope>
    <source>
        <tissue evidence="5">Skin</tissue>
    </source>
</reference>
<dbReference type="PROSITE" id="PS00571">
    <property type="entry name" value="AMIDASES"/>
    <property type="match status" value="1"/>
</dbReference>
<keyword evidence="3" id="KW-0472">Membrane</keyword>
<evidence type="ECO:0000259" key="4">
    <source>
        <dbReference type="Pfam" id="PF01425"/>
    </source>
</evidence>
<feature type="active site" description="Charge relay system" evidence="2">
    <location>
        <position position="131"/>
    </location>
</feature>
<sequence length="533" mass="57796">MGLAYKILYPIVSIMTFVIMMIVDTVFKLVYKDKGKIVPTVTEQLLLIPAVTLSQKIRSRELRAEDVMSAYIMRAKEVNPFVNAVVGEQYDQALRRAQELDSSLDSLTPEQIEENYSESKKPLLGVPLSVKEAFSWTGMANTSGIPSRKHLRSNQDAPVLVNLQEAGAIPFIQTNISEACMWFESSNYVYGCTNNAYDTTRIVGGSSGGEGCILSTGAAVIGVGSDIGGSIRMPCFFNGVFGHKASFGVVENSGQFPLASESAMALLSTGPMCRYAVDLIPCLKVMAGPQGSAKLKLDAVVELSKLRVISVPDDSGAMLVSHVDPELKKAQQKAADYLKSQGAMVSEQYFSKFRASLDMWAGKMNLCDDGPSFASLMSGDDSGQGHVNCFTELMKWTVGQSTHTLPAIALGMFDDVGPRLTRKTDLKSVQILNALRTELLQLLGDDAILLYPSHPKIAPYHNHPIFTPFNFAYTGLFNALGFPVTQCPLGLSREGLPLGVQVVTAPYCDHLSLAVARELEKEFGGWVNPGTCS</sequence>
<evidence type="ECO:0000256" key="1">
    <source>
        <dbReference type="ARBA" id="ARBA00009199"/>
    </source>
</evidence>
<dbReference type="PANTHER" id="PTHR43372">
    <property type="entry name" value="FATTY-ACID AMIDE HYDROLASE"/>
    <property type="match status" value="1"/>
</dbReference>
<dbReference type="InterPro" id="IPR023631">
    <property type="entry name" value="Amidase_dom"/>
</dbReference>
<dbReference type="InterPro" id="IPR052739">
    <property type="entry name" value="FAAH2"/>
</dbReference>
<dbReference type="PANTHER" id="PTHR43372:SF4">
    <property type="entry name" value="FATTY-ACID AMIDE HYDROLASE 2"/>
    <property type="match status" value="1"/>
</dbReference>
<feature type="transmembrane region" description="Helical" evidence="3">
    <location>
        <begin position="7"/>
        <end position="31"/>
    </location>
</feature>
<feature type="active site" description="Acyl-ester intermediate" evidence="2">
    <location>
        <position position="230"/>
    </location>
</feature>
<accession>A0A0B6ZXZ3</accession>
<comment type="similarity">
    <text evidence="1">Belongs to the amidase family.</text>
</comment>
<feature type="domain" description="Amidase" evidence="4">
    <location>
        <begin position="67"/>
        <end position="511"/>
    </location>
</feature>
<proteinExistence type="inferred from homology"/>
<feature type="active site" description="Charge relay system" evidence="2">
    <location>
        <position position="206"/>
    </location>
</feature>
<dbReference type="GO" id="GO:0012505">
    <property type="term" value="C:endomembrane system"/>
    <property type="evidence" value="ECO:0007669"/>
    <property type="project" value="TreeGrafter"/>
</dbReference>
<evidence type="ECO:0000256" key="2">
    <source>
        <dbReference type="PIRSR" id="PIRSR001221-1"/>
    </source>
</evidence>
<dbReference type="InterPro" id="IPR020556">
    <property type="entry name" value="Amidase_CS"/>
</dbReference>
<dbReference type="PIRSF" id="PIRSF001221">
    <property type="entry name" value="Amidase_fungi"/>
    <property type="match status" value="1"/>
</dbReference>
<dbReference type="AlphaFoldDB" id="A0A0B6ZXZ3"/>
<protein>
    <recommendedName>
        <fullName evidence="4">Amidase domain-containing protein</fullName>
    </recommendedName>
</protein>
<keyword evidence="3" id="KW-0812">Transmembrane</keyword>
<dbReference type="EMBL" id="HACG01025765">
    <property type="protein sequence ID" value="CEK72630.1"/>
    <property type="molecule type" value="Transcribed_RNA"/>
</dbReference>
<name>A0A0B6ZXZ3_9EUPU</name>
<keyword evidence="3" id="KW-1133">Transmembrane helix</keyword>
<dbReference type="Gene3D" id="3.90.1300.10">
    <property type="entry name" value="Amidase signature (AS) domain"/>
    <property type="match status" value="1"/>
</dbReference>
<dbReference type="InterPro" id="IPR036928">
    <property type="entry name" value="AS_sf"/>
</dbReference>
<evidence type="ECO:0000313" key="5">
    <source>
        <dbReference type="EMBL" id="CEK72630.1"/>
    </source>
</evidence>
<gene>
    <name evidence="5" type="primary">ORF83256</name>
</gene>